<dbReference type="FunFam" id="3.40.50.720:FF:000084">
    <property type="entry name" value="Short-chain dehydrogenase reductase"/>
    <property type="match status" value="1"/>
</dbReference>
<protein>
    <submittedName>
        <fullName evidence="3">Glucose 1-dehydrogenase</fullName>
        <ecNumber evidence="3">1.1.1.47</ecNumber>
    </submittedName>
</protein>
<evidence type="ECO:0000313" key="6">
    <source>
        <dbReference type="Proteomes" id="UP000683520"/>
    </source>
</evidence>
<dbReference type="InterPro" id="IPR020904">
    <property type="entry name" value="Sc_DH/Rdtase_CS"/>
</dbReference>
<organism evidence="3 5">
    <name type="scientific">Corynebacterium coyleae</name>
    <dbReference type="NCBI Taxonomy" id="53374"/>
    <lineage>
        <taxon>Bacteria</taxon>
        <taxon>Bacillati</taxon>
        <taxon>Actinomycetota</taxon>
        <taxon>Actinomycetes</taxon>
        <taxon>Mycobacteriales</taxon>
        <taxon>Corynebacteriaceae</taxon>
        <taxon>Corynebacterium</taxon>
    </lineage>
</organism>
<dbReference type="InterPro" id="IPR002347">
    <property type="entry name" value="SDR_fam"/>
</dbReference>
<reference evidence="3 5" key="1">
    <citation type="submission" date="2020-03" db="EMBL/GenBank/DDBJ databases">
        <title>Draft genome sequences of bacterial isolates from the female urobiome.</title>
        <authorList>
            <person name="Miller-Ensminger T."/>
            <person name="Wolfe A.J."/>
            <person name="Putonti C."/>
        </authorList>
    </citation>
    <scope>NUCLEOTIDE SEQUENCE [LARGE SCALE GENOMIC DNA]</scope>
    <source>
        <strain evidence="3 5">UMB8490</strain>
    </source>
</reference>
<evidence type="ECO:0000256" key="2">
    <source>
        <dbReference type="ARBA" id="ARBA00023002"/>
    </source>
</evidence>
<dbReference type="PANTHER" id="PTHR42820">
    <property type="entry name" value="SHORT-CHAIN DEHYDROGENASE REDUCTASE"/>
    <property type="match status" value="1"/>
</dbReference>
<dbReference type="EMBL" id="CP077302">
    <property type="protein sequence ID" value="QXB17815.1"/>
    <property type="molecule type" value="Genomic_DNA"/>
</dbReference>
<evidence type="ECO:0000313" key="4">
    <source>
        <dbReference type="EMBL" id="QXB17815.1"/>
    </source>
</evidence>
<gene>
    <name evidence="3" type="ORF">HC138_10660</name>
    <name evidence="4" type="ORF">I6L55_07805</name>
</gene>
<dbReference type="PRINTS" id="PR00081">
    <property type="entry name" value="GDHRDH"/>
</dbReference>
<keyword evidence="2 3" id="KW-0560">Oxidoreductase</keyword>
<evidence type="ECO:0000256" key="1">
    <source>
        <dbReference type="ARBA" id="ARBA00006484"/>
    </source>
</evidence>
<dbReference type="RefSeq" id="WP_070422409.1">
    <property type="nucleotide sequence ID" value="NZ_CP047198.1"/>
</dbReference>
<keyword evidence="6" id="KW-1185">Reference proteome</keyword>
<dbReference type="Gene3D" id="3.40.50.720">
    <property type="entry name" value="NAD(P)-binding Rossmann-like Domain"/>
    <property type="match status" value="1"/>
</dbReference>
<dbReference type="Proteomes" id="UP000591626">
    <property type="component" value="Unassembled WGS sequence"/>
</dbReference>
<dbReference type="GO" id="GO:0047936">
    <property type="term" value="F:glucose 1-dehydrogenase [NAD(P)+] activity"/>
    <property type="evidence" value="ECO:0007669"/>
    <property type="project" value="UniProtKB-EC"/>
</dbReference>
<dbReference type="PRINTS" id="PR00080">
    <property type="entry name" value="SDRFAMILY"/>
</dbReference>
<proteinExistence type="inferred from homology"/>
<dbReference type="InterPro" id="IPR036291">
    <property type="entry name" value="NAD(P)-bd_dom_sf"/>
</dbReference>
<dbReference type="PROSITE" id="PS00061">
    <property type="entry name" value="ADH_SHORT"/>
    <property type="match status" value="1"/>
</dbReference>
<sequence length="259" mass="26778">MGRFDGKVALVTGGASGMGAADCKLFVEEGAKVVIADLNEEIGGELANELGDNAIFVKLNVADEQDWKDAIAATNEAFGRLDILVNNAGILQMTGVEDTTLEQFQKIMAVNVDGVFLGMKYAIPEIRKQGGGAIINMSSTAGLEGQVSATGYVASKWAVRGMTKTVAADVADENIRINSVHPGAIATPMTADSLVEGAPLPLAAANRPGRAEEVAKTVLFLASDDASYINGAEIAVDGGLTLGASKHIYGILGQLAAQQ</sequence>
<dbReference type="PANTHER" id="PTHR42820:SF1">
    <property type="entry name" value="SHORT-CHAIN DEHYDROGENASE_REDUCTASE FAMILY PROTEIN"/>
    <property type="match status" value="1"/>
</dbReference>
<dbReference type="SUPFAM" id="SSF51735">
    <property type="entry name" value="NAD(P)-binding Rossmann-fold domains"/>
    <property type="match status" value="1"/>
</dbReference>
<dbReference type="AlphaFoldDB" id="A0AAP7CDD2"/>
<evidence type="ECO:0000313" key="3">
    <source>
        <dbReference type="EMBL" id="NJJ04801.1"/>
    </source>
</evidence>
<reference evidence="4 6" key="2">
    <citation type="submission" date="2021-06" db="EMBL/GenBank/DDBJ databases">
        <title>FDA dAtabase for Regulatory Grade micrObial Sequences (FDA-ARGOS): Supporting development and validation of Infectious Disease Dx tests.</title>
        <authorList>
            <person name="Sproer C."/>
            <person name="Gronow S."/>
            <person name="Severitt S."/>
            <person name="Schroder I."/>
            <person name="Tallon L."/>
            <person name="Sadzewicz L."/>
            <person name="Zhao X."/>
            <person name="Boylan J."/>
            <person name="Ott S."/>
            <person name="Bowen H."/>
            <person name="Vavikolanu K."/>
            <person name="Mehta A."/>
            <person name="Aluvathingal J."/>
            <person name="Nadendla S."/>
            <person name="Lowell S."/>
            <person name="Myers T."/>
            <person name="Yan Y."/>
        </authorList>
    </citation>
    <scope>NUCLEOTIDE SEQUENCE [LARGE SCALE GENOMIC DNA]</scope>
    <source>
        <strain evidence="4 6">FDAARGOS 1425</strain>
    </source>
</reference>
<evidence type="ECO:0000313" key="5">
    <source>
        <dbReference type="Proteomes" id="UP000591626"/>
    </source>
</evidence>
<dbReference type="Pfam" id="PF13561">
    <property type="entry name" value="adh_short_C2"/>
    <property type="match status" value="1"/>
</dbReference>
<dbReference type="EMBL" id="JAAUVV010000027">
    <property type="protein sequence ID" value="NJJ04801.1"/>
    <property type="molecule type" value="Genomic_DNA"/>
</dbReference>
<name>A0AAP7CDD2_9CORY</name>
<comment type="similarity">
    <text evidence="1">Belongs to the short-chain dehydrogenases/reductases (SDR) family.</text>
</comment>
<dbReference type="Proteomes" id="UP000683520">
    <property type="component" value="Chromosome"/>
</dbReference>
<accession>A0AAP7CDD2</accession>
<dbReference type="EC" id="1.1.1.47" evidence="3"/>
<dbReference type="NCBIfam" id="NF005559">
    <property type="entry name" value="PRK07231.1"/>
    <property type="match status" value="1"/>
</dbReference>
<dbReference type="GeneID" id="92750082"/>